<dbReference type="GO" id="GO:0019808">
    <property type="term" value="F:polyamine binding"/>
    <property type="evidence" value="ECO:0007669"/>
    <property type="project" value="InterPro"/>
</dbReference>
<dbReference type="AlphaFoldDB" id="A0A4D7AZM3"/>
<dbReference type="Proteomes" id="UP000298781">
    <property type="component" value="Chromosome"/>
</dbReference>
<keyword evidence="4" id="KW-1185">Reference proteome</keyword>
<dbReference type="EMBL" id="CP039690">
    <property type="protein sequence ID" value="QCI64088.1"/>
    <property type="molecule type" value="Genomic_DNA"/>
</dbReference>
<dbReference type="GO" id="GO:0030976">
    <property type="term" value="F:thiamine pyrophosphate binding"/>
    <property type="evidence" value="ECO:0007669"/>
    <property type="project" value="TreeGrafter"/>
</dbReference>
<dbReference type="KEGG" id="pstg:E8M01_07415"/>
<accession>A0A4D7AZM3</accession>
<dbReference type="Gene3D" id="3.40.190.10">
    <property type="entry name" value="Periplasmic binding protein-like II"/>
    <property type="match status" value="2"/>
</dbReference>
<dbReference type="InterPro" id="IPR026045">
    <property type="entry name" value="Ferric-bd"/>
</dbReference>
<dbReference type="PANTHER" id="PTHR30006">
    <property type="entry name" value="THIAMINE-BINDING PERIPLASMIC PROTEIN-RELATED"/>
    <property type="match status" value="1"/>
</dbReference>
<dbReference type="GO" id="GO:0030288">
    <property type="term" value="C:outer membrane-bounded periplasmic space"/>
    <property type="evidence" value="ECO:0007669"/>
    <property type="project" value="TreeGrafter"/>
</dbReference>
<feature type="signal peptide" evidence="2">
    <location>
        <begin position="1"/>
        <end position="23"/>
    </location>
</feature>
<sequence>MLLRSILGVALALVCGQVTPARAQGQLNMLCAPQADWCEAIATAFQRETGIRVNMTRKSTGEILAQVRAEAQNPRTDIWFGGSAELHFAAAEENLLQAYTSPNMAELHPWAQRVHAQSNGRCVGVSSGAIGIAANTELQTRKNLPEAQSWADLLKPDYRGEIQLPNPNSSGTAYTIIAGLVQLWDEDRAFDYLRRLHANVNAYTRSGAAPIQAVARGETALAVTFNMEAQSVIQAGFPVAVTYPAEGTSYEVACLSIIRGARNVAAARRFYDWYLTPAAMDIASKANQWHVPAHRGATPDPRVPDMSKIKLIDYDIATYGASQMRRRLIDRWDREIGSLPR</sequence>
<keyword evidence="1 2" id="KW-0732">Signal</keyword>
<protein>
    <submittedName>
        <fullName evidence="3">ABC transporter substrate-binding protein</fullName>
    </submittedName>
</protein>
<dbReference type="Pfam" id="PF13343">
    <property type="entry name" value="SBP_bac_6"/>
    <property type="match status" value="1"/>
</dbReference>
<dbReference type="PRINTS" id="PR00909">
    <property type="entry name" value="SPERMDNBNDNG"/>
</dbReference>
<gene>
    <name evidence="3" type="ORF">E8M01_07415</name>
</gene>
<proteinExistence type="predicted"/>
<organism evidence="3 4">
    <name type="scientific">Phreatobacter stygius</name>
    <dbReference type="NCBI Taxonomy" id="1940610"/>
    <lineage>
        <taxon>Bacteria</taxon>
        <taxon>Pseudomonadati</taxon>
        <taxon>Pseudomonadota</taxon>
        <taxon>Alphaproteobacteria</taxon>
        <taxon>Hyphomicrobiales</taxon>
        <taxon>Phreatobacteraceae</taxon>
        <taxon>Phreatobacter</taxon>
    </lineage>
</organism>
<feature type="chain" id="PRO_5020522918" evidence="2">
    <location>
        <begin position="24"/>
        <end position="341"/>
    </location>
</feature>
<evidence type="ECO:0000256" key="1">
    <source>
        <dbReference type="ARBA" id="ARBA00022729"/>
    </source>
</evidence>
<evidence type="ECO:0000256" key="2">
    <source>
        <dbReference type="SAM" id="SignalP"/>
    </source>
</evidence>
<dbReference type="InterPro" id="IPR001188">
    <property type="entry name" value="Sperm_putr-bd"/>
</dbReference>
<dbReference type="GO" id="GO:0015846">
    <property type="term" value="P:polyamine transport"/>
    <property type="evidence" value="ECO:0007669"/>
    <property type="project" value="InterPro"/>
</dbReference>
<dbReference type="GO" id="GO:0015888">
    <property type="term" value="P:thiamine transport"/>
    <property type="evidence" value="ECO:0007669"/>
    <property type="project" value="TreeGrafter"/>
</dbReference>
<dbReference type="RefSeq" id="WP_136959544.1">
    <property type="nucleotide sequence ID" value="NZ_CP039690.1"/>
</dbReference>
<dbReference type="SUPFAM" id="SSF53850">
    <property type="entry name" value="Periplasmic binding protein-like II"/>
    <property type="match status" value="1"/>
</dbReference>
<reference evidence="3 4" key="1">
    <citation type="submission" date="2019-04" db="EMBL/GenBank/DDBJ databases">
        <title>Phreatobacter aquaticus sp. nov.</title>
        <authorList>
            <person name="Choi A."/>
        </authorList>
    </citation>
    <scope>NUCLEOTIDE SEQUENCE [LARGE SCALE GENOMIC DNA]</scope>
    <source>
        <strain evidence="3 4">KCTC 52518</strain>
    </source>
</reference>
<dbReference type="OrthoDB" id="6529964at2"/>
<evidence type="ECO:0000313" key="3">
    <source>
        <dbReference type="EMBL" id="QCI64088.1"/>
    </source>
</evidence>
<dbReference type="GO" id="GO:0030975">
    <property type="term" value="F:thiamine binding"/>
    <property type="evidence" value="ECO:0007669"/>
    <property type="project" value="TreeGrafter"/>
</dbReference>
<dbReference type="PIRSF" id="PIRSF002825">
    <property type="entry name" value="CfbpA"/>
    <property type="match status" value="1"/>
</dbReference>
<dbReference type="CDD" id="cd13544">
    <property type="entry name" value="PBP2_Fbp_like_1"/>
    <property type="match status" value="1"/>
</dbReference>
<evidence type="ECO:0000313" key="4">
    <source>
        <dbReference type="Proteomes" id="UP000298781"/>
    </source>
</evidence>
<name>A0A4D7AZM3_9HYPH</name>
<dbReference type="PANTHER" id="PTHR30006:SF2">
    <property type="entry name" value="ABC TRANSPORTER SUBSTRATE-BINDING PROTEIN"/>
    <property type="match status" value="1"/>
</dbReference>